<evidence type="ECO:0008006" key="4">
    <source>
        <dbReference type="Google" id="ProtNLM"/>
    </source>
</evidence>
<evidence type="ECO:0000313" key="2">
    <source>
        <dbReference type="EMBL" id="GIG20675.1"/>
    </source>
</evidence>
<evidence type="ECO:0000313" key="3">
    <source>
        <dbReference type="Proteomes" id="UP000632740"/>
    </source>
</evidence>
<protein>
    <recommendedName>
        <fullName evidence="4">Lipoprotein</fullName>
    </recommendedName>
</protein>
<dbReference type="AlphaFoldDB" id="A0A919TYJ8"/>
<dbReference type="Proteomes" id="UP000632740">
    <property type="component" value="Unassembled WGS sequence"/>
</dbReference>
<name>A0A919TYJ8_9CELL</name>
<keyword evidence="1" id="KW-0732">Signal</keyword>
<reference evidence="2" key="1">
    <citation type="submission" date="2021-01" db="EMBL/GenBank/DDBJ databases">
        <title>Whole genome shotgun sequence of Cellulomonas chitinilytica NBRC 110799.</title>
        <authorList>
            <person name="Komaki H."/>
            <person name="Tamura T."/>
        </authorList>
    </citation>
    <scope>NUCLEOTIDE SEQUENCE</scope>
    <source>
        <strain evidence="2">NBRC 110799</strain>
    </source>
</reference>
<sequence length="161" mass="17017">MRRSLALAGALCLVTLSACSPGERPHVGVDPTAMPTGLSECRHISVEGDPGLGAGFHYDELARHRLGESARLLVCVHPWDSGSRTDDVARELTADDPTVTVTPVAEIAHDGIIEVRLTVDGPADGARLDMTFAGGGFSGPTVHTDDTHWWLGPWGDGVLDE</sequence>
<comment type="caution">
    <text evidence="2">The sequence shown here is derived from an EMBL/GenBank/DDBJ whole genome shotgun (WGS) entry which is preliminary data.</text>
</comment>
<keyword evidence="3" id="KW-1185">Reference proteome</keyword>
<organism evidence="2 3">
    <name type="scientific">Cellulomonas chitinilytica</name>
    <dbReference type="NCBI Taxonomy" id="398759"/>
    <lineage>
        <taxon>Bacteria</taxon>
        <taxon>Bacillati</taxon>
        <taxon>Actinomycetota</taxon>
        <taxon>Actinomycetes</taxon>
        <taxon>Micrococcales</taxon>
        <taxon>Cellulomonadaceae</taxon>
        <taxon>Cellulomonas</taxon>
    </lineage>
</organism>
<dbReference type="PROSITE" id="PS51257">
    <property type="entry name" value="PROKAR_LIPOPROTEIN"/>
    <property type="match status" value="1"/>
</dbReference>
<accession>A0A919TYJ8</accession>
<evidence type="ECO:0000256" key="1">
    <source>
        <dbReference type="SAM" id="SignalP"/>
    </source>
</evidence>
<feature type="chain" id="PRO_5037782953" description="Lipoprotein" evidence="1">
    <location>
        <begin position="21"/>
        <end position="161"/>
    </location>
</feature>
<feature type="signal peptide" evidence="1">
    <location>
        <begin position="1"/>
        <end position="20"/>
    </location>
</feature>
<proteinExistence type="predicted"/>
<dbReference type="RefSeq" id="WP_203750447.1">
    <property type="nucleotide sequence ID" value="NZ_BONK01000004.1"/>
</dbReference>
<dbReference type="EMBL" id="BONK01000004">
    <property type="protein sequence ID" value="GIG20675.1"/>
    <property type="molecule type" value="Genomic_DNA"/>
</dbReference>
<gene>
    <name evidence="2" type="ORF">Cch01nite_13990</name>
</gene>